<keyword evidence="3 6" id="KW-0285">Flavoprotein</keyword>
<protein>
    <recommendedName>
        <fullName evidence="6">Methylenetetrahydrofolate reductase</fullName>
    </recommendedName>
</protein>
<evidence type="ECO:0000313" key="8">
    <source>
        <dbReference type="Proteomes" id="UP001500571"/>
    </source>
</evidence>
<gene>
    <name evidence="7" type="ORF">GCM10009798_41030</name>
</gene>
<comment type="pathway">
    <text evidence="2 6">One-carbon metabolism; tetrahydrofolate interconversion.</text>
</comment>
<keyword evidence="4 6" id="KW-0274">FAD</keyword>
<name>A0ABP5D7Y2_9ACTN</name>
<evidence type="ECO:0000256" key="3">
    <source>
        <dbReference type="ARBA" id="ARBA00022630"/>
    </source>
</evidence>
<dbReference type="InterPro" id="IPR003171">
    <property type="entry name" value="Mehydrof_redctse-like"/>
</dbReference>
<evidence type="ECO:0000256" key="4">
    <source>
        <dbReference type="ARBA" id="ARBA00022827"/>
    </source>
</evidence>
<evidence type="ECO:0000256" key="5">
    <source>
        <dbReference type="ARBA" id="ARBA00023002"/>
    </source>
</evidence>
<dbReference type="Gene3D" id="3.20.20.220">
    <property type="match status" value="1"/>
</dbReference>
<dbReference type="EMBL" id="BAAAPB010000005">
    <property type="protein sequence ID" value="GAA1975553.1"/>
    <property type="molecule type" value="Genomic_DNA"/>
</dbReference>
<evidence type="ECO:0000256" key="6">
    <source>
        <dbReference type="RuleBase" id="RU003862"/>
    </source>
</evidence>
<comment type="cofactor">
    <cofactor evidence="1 6">
        <name>FAD</name>
        <dbReference type="ChEBI" id="CHEBI:57692"/>
    </cofactor>
</comment>
<dbReference type="InterPro" id="IPR029041">
    <property type="entry name" value="FAD-linked_oxidoreductase-like"/>
</dbReference>
<sequence>MTHYRRVVDIAARLSSGEGDFVLFAVTPPRKSTPADRLPEIARATVERLEHLDLDGLVLYDIDDESSRNPAERPFPFSPTVDPAEYRTGYLQQWRTPVIVYRAVGKYRGEHLRSWIAEQDPRRTLSVMVGAASSDASPDVSLADAQAMCAELNPDLLLGGVAIPERHSRRENEHLRLIAKQEAGCRFFVTQVVYDLNAAKNLVSDYRYECELRGLAPVPLVFTFSVCGSMKTLEFLRWLGVDVPRWIENDLRHATNPLAASLEQAAATAVELIDFCRRLEVPFGLNVESVSIRREEIEASVELAAQLAAHLRRQPT</sequence>
<reference evidence="8" key="1">
    <citation type="journal article" date="2019" name="Int. J. Syst. Evol. Microbiol.">
        <title>The Global Catalogue of Microorganisms (GCM) 10K type strain sequencing project: providing services to taxonomists for standard genome sequencing and annotation.</title>
        <authorList>
            <consortium name="The Broad Institute Genomics Platform"/>
            <consortium name="The Broad Institute Genome Sequencing Center for Infectious Disease"/>
            <person name="Wu L."/>
            <person name="Ma J."/>
        </authorList>
    </citation>
    <scope>NUCLEOTIDE SEQUENCE [LARGE SCALE GENOMIC DNA]</scope>
    <source>
        <strain evidence="8">JCM 15309</strain>
    </source>
</reference>
<comment type="similarity">
    <text evidence="6">Belongs to the methylenetetrahydrofolate reductase family.</text>
</comment>
<keyword evidence="5 6" id="KW-0560">Oxidoreductase</keyword>
<evidence type="ECO:0000313" key="7">
    <source>
        <dbReference type="EMBL" id="GAA1975553.1"/>
    </source>
</evidence>
<accession>A0ABP5D7Y2</accession>
<evidence type="ECO:0000256" key="2">
    <source>
        <dbReference type="ARBA" id="ARBA00004777"/>
    </source>
</evidence>
<dbReference type="Pfam" id="PF02219">
    <property type="entry name" value="MTHFR"/>
    <property type="match status" value="1"/>
</dbReference>
<proteinExistence type="inferred from homology"/>
<comment type="caution">
    <text evidence="7">The sequence shown here is derived from an EMBL/GenBank/DDBJ whole genome shotgun (WGS) entry which is preliminary data.</text>
</comment>
<dbReference type="SUPFAM" id="SSF51730">
    <property type="entry name" value="FAD-linked oxidoreductase"/>
    <property type="match status" value="1"/>
</dbReference>
<dbReference type="Proteomes" id="UP001500571">
    <property type="component" value="Unassembled WGS sequence"/>
</dbReference>
<organism evidence="7 8">
    <name type="scientific">Nocardioides panacihumi</name>
    <dbReference type="NCBI Taxonomy" id="400774"/>
    <lineage>
        <taxon>Bacteria</taxon>
        <taxon>Bacillati</taxon>
        <taxon>Actinomycetota</taxon>
        <taxon>Actinomycetes</taxon>
        <taxon>Propionibacteriales</taxon>
        <taxon>Nocardioidaceae</taxon>
        <taxon>Nocardioides</taxon>
    </lineage>
</organism>
<evidence type="ECO:0000256" key="1">
    <source>
        <dbReference type="ARBA" id="ARBA00001974"/>
    </source>
</evidence>
<keyword evidence="8" id="KW-1185">Reference proteome</keyword>